<evidence type="ECO:0000313" key="1">
    <source>
        <dbReference type="EMBL" id="QSS63764.1"/>
    </source>
</evidence>
<name>A0A8A1MGN6_AJECA</name>
<reference evidence="1" key="1">
    <citation type="submission" date="2021-01" db="EMBL/GenBank/DDBJ databases">
        <title>Chromosome-level genome assembly of a human fungal pathogen reveals clustering of transcriptionally co-regulated genes.</title>
        <authorList>
            <person name="Voorhies M."/>
            <person name="Cohen S."/>
            <person name="Shea T.P."/>
            <person name="Petrus S."/>
            <person name="Munoz J.F."/>
            <person name="Poplawski S."/>
            <person name="Goldman W.E."/>
            <person name="Michael T."/>
            <person name="Cuomo C.A."/>
            <person name="Sil A."/>
            <person name="Beyhan S."/>
        </authorList>
    </citation>
    <scope>NUCLEOTIDE SEQUENCE</scope>
    <source>
        <strain evidence="1">WU24</strain>
    </source>
</reference>
<organism evidence="1 2">
    <name type="scientific">Ajellomyces capsulatus</name>
    <name type="common">Darling's disease fungus</name>
    <name type="synonym">Histoplasma capsulatum</name>
    <dbReference type="NCBI Taxonomy" id="5037"/>
    <lineage>
        <taxon>Eukaryota</taxon>
        <taxon>Fungi</taxon>
        <taxon>Dikarya</taxon>
        <taxon>Ascomycota</taxon>
        <taxon>Pezizomycotina</taxon>
        <taxon>Eurotiomycetes</taxon>
        <taxon>Eurotiomycetidae</taxon>
        <taxon>Onygenales</taxon>
        <taxon>Ajellomycetaceae</taxon>
        <taxon>Histoplasma</taxon>
    </lineage>
</organism>
<accession>A0A8A1MGN6</accession>
<dbReference type="VEuPathDB" id="FungiDB:I7I51_00824"/>
<dbReference type="EMBL" id="CP069114">
    <property type="protein sequence ID" value="QSS63764.1"/>
    <property type="molecule type" value="Genomic_DNA"/>
</dbReference>
<gene>
    <name evidence="1" type="ORF">I7I51_00824</name>
</gene>
<dbReference type="AlphaFoldDB" id="A0A8A1MGN6"/>
<evidence type="ECO:0000313" key="2">
    <source>
        <dbReference type="Proteomes" id="UP000663671"/>
    </source>
</evidence>
<dbReference type="Proteomes" id="UP000663671">
    <property type="component" value="Chromosome 1"/>
</dbReference>
<sequence length="110" mass="11962">MSSAPAVAWLKRRVPHYGLSVSNYQSCLSPVGPRSELISILATSQHDQLLSAHGSSPFALFPFAATGNLSAFWPFQAAGFSVVRPSTKLRRLYLSFFASNFRGSGHSLVF</sequence>
<protein>
    <submittedName>
        <fullName evidence="1">Uncharacterized protein</fullName>
    </submittedName>
</protein>
<proteinExistence type="predicted"/>